<gene>
    <name evidence="1" type="ORF">MYP_3334</name>
</gene>
<comment type="caution">
    <text evidence="1">The sequence shown here is derived from an EMBL/GenBank/DDBJ whole genome shotgun (WGS) entry which is preliminary data.</text>
</comment>
<dbReference type="AlphaFoldDB" id="A0A098LGL3"/>
<evidence type="ECO:0000313" key="2">
    <source>
        <dbReference type="Proteomes" id="UP000030185"/>
    </source>
</evidence>
<name>A0A098LGL3_9BACT</name>
<accession>A0A098LGL3</accession>
<sequence>MVCSTPLKFKVAEFVNIAGRGFSLLSEHEHNKIVSAVRTTENENIFLCIVTSNYVFILI</sequence>
<proteinExistence type="predicted"/>
<evidence type="ECO:0000313" key="1">
    <source>
        <dbReference type="EMBL" id="GAL86105.1"/>
    </source>
</evidence>
<dbReference type="EMBL" id="BBLT01000006">
    <property type="protein sequence ID" value="GAL86105.1"/>
    <property type="molecule type" value="Genomic_DNA"/>
</dbReference>
<protein>
    <submittedName>
        <fullName evidence="1">Uncharacterized protein</fullName>
    </submittedName>
</protein>
<organism evidence="1 2">
    <name type="scientific">Sporocytophaga myxococcoides</name>
    <dbReference type="NCBI Taxonomy" id="153721"/>
    <lineage>
        <taxon>Bacteria</taxon>
        <taxon>Pseudomonadati</taxon>
        <taxon>Bacteroidota</taxon>
        <taxon>Cytophagia</taxon>
        <taxon>Cytophagales</taxon>
        <taxon>Cytophagaceae</taxon>
        <taxon>Sporocytophaga</taxon>
    </lineage>
</organism>
<reference evidence="1 2" key="1">
    <citation type="submission" date="2014-09" db="EMBL/GenBank/DDBJ databases">
        <title>Sporocytophaga myxococcoides PG-01 genome sequencing.</title>
        <authorList>
            <person name="Liu L."/>
            <person name="Gao P.J."/>
            <person name="Chen G.J."/>
            <person name="Wang L.S."/>
        </authorList>
    </citation>
    <scope>NUCLEOTIDE SEQUENCE [LARGE SCALE GENOMIC DNA]</scope>
    <source>
        <strain evidence="1 2">PG-01</strain>
    </source>
</reference>
<dbReference type="Proteomes" id="UP000030185">
    <property type="component" value="Unassembled WGS sequence"/>
</dbReference>
<keyword evidence="2" id="KW-1185">Reference proteome</keyword>